<dbReference type="EMBL" id="SNRW01013531">
    <property type="protein sequence ID" value="KAA6372513.1"/>
    <property type="molecule type" value="Genomic_DNA"/>
</dbReference>
<protein>
    <submittedName>
        <fullName evidence="1">Uncharacterized protein</fullName>
    </submittedName>
</protein>
<dbReference type="AlphaFoldDB" id="A0A5J4UQD3"/>
<evidence type="ECO:0000313" key="1">
    <source>
        <dbReference type="EMBL" id="KAA6372513.1"/>
    </source>
</evidence>
<proteinExistence type="predicted"/>
<organism evidence="1 2">
    <name type="scientific">Streblomastix strix</name>
    <dbReference type="NCBI Taxonomy" id="222440"/>
    <lineage>
        <taxon>Eukaryota</taxon>
        <taxon>Metamonada</taxon>
        <taxon>Preaxostyla</taxon>
        <taxon>Oxymonadida</taxon>
        <taxon>Streblomastigidae</taxon>
        <taxon>Streblomastix</taxon>
    </lineage>
</organism>
<reference evidence="1 2" key="1">
    <citation type="submission" date="2019-03" db="EMBL/GenBank/DDBJ databases">
        <title>Single cell metagenomics reveals metabolic interactions within the superorganism composed of flagellate Streblomastix strix and complex community of Bacteroidetes bacteria on its surface.</title>
        <authorList>
            <person name="Treitli S.C."/>
            <person name="Kolisko M."/>
            <person name="Husnik F."/>
            <person name="Keeling P."/>
            <person name="Hampl V."/>
        </authorList>
    </citation>
    <scope>NUCLEOTIDE SEQUENCE [LARGE SCALE GENOMIC DNA]</scope>
    <source>
        <strain evidence="1">ST1C</strain>
    </source>
</reference>
<accession>A0A5J4UQD3</accession>
<comment type="caution">
    <text evidence="1">The sequence shown here is derived from an EMBL/GenBank/DDBJ whole genome shotgun (WGS) entry which is preliminary data.</text>
</comment>
<sequence>MSESLLLKSQQLKALSDSLNDPNIVLQLQLLVSDSENIFQGDNCVRSVIDMCLTCDNPSNQGDLSKKSGSDPYLDYLYKNPPVFTYGNYLGWEKDELIGLIMFNELSGDYEEVDILLWNSCDEATITEASVKDVPTPLRVDIVSIVYSDSDMKDYLDALCGLVPI</sequence>
<name>A0A5J4UQD3_9EUKA</name>
<dbReference type="Proteomes" id="UP000324800">
    <property type="component" value="Unassembled WGS sequence"/>
</dbReference>
<evidence type="ECO:0000313" key="2">
    <source>
        <dbReference type="Proteomes" id="UP000324800"/>
    </source>
</evidence>
<gene>
    <name evidence="1" type="ORF">EZS28_031960</name>
</gene>